<dbReference type="InterPro" id="IPR027942">
    <property type="entry name" value="SEO_N"/>
</dbReference>
<dbReference type="InterPro" id="IPR039299">
    <property type="entry name" value="SEOA"/>
</dbReference>
<evidence type="ECO:0000313" key="4">
    <source>
        <dbReference type="Proteomes" id="UP001359559"/>
    </source>
</evidence>
<dbReference type="Pfam" id="PF14577">
    <property type="entry name" value="SEO_C"/>
    <property type="match status" value="1"/>
</dbReference>
<gene>
    <name evidence="3" type="ORF">RJT34_23495</name>
</gene>
<evidence type="ECO:0000313" key="3">
    <source>
        <dbReference type="EMBL" id="KAK7278466.1"/>
    </source>
</evidence>
<keyword evidence="4" id="KW-1185">Reference proteome</keyword>
<feature type="domain" description="Sieve element occlusion C-terminal" evidence="2">
    <location>
        <begin position="515"/>
        <end position="707"/>
    </location>
</feature>
<dbReference type="Pfam" id="PF14576">
    <property type="entry name" value="SEO_N"/>
    <property type="match status" value="1"/>
</dbReference>
<dbReference type="InterPro" id="IPR027944">
    <property type="entry name" value="SEO_C"/>
</dbReference>
<comment type="caution">
    <text evidence="3">The sequence shown here is derived from an EMBL/GenBank/DDBJ whole genome shotgun (WGS) entry which is preliminary data.</text>
</comment>
<sequence>MKRTYKYLNLRAFKIINPTVFLLCKPSFAFKHKNNYIEITMASLSNAASSPPLIQQASTTSSIKQSATSPQQKTFLPNPFDLNDSQILDKVYLTHLSDDEICDVKIIFDLVSNIVHPSQQSQIPVISYRPEFPTLKLISCQMISTRSAAHCVHQTTLWILQHLRSYSWDAKALIAIAAFSLEYGSLVHLNRYTATEVLGNSLKQLNQVQTRKVSVELADLISYIVQVFQQIKEWAAWSAEGYDPEDVPALTEAFQEIPVVVYWIIASIVASTGNLVGVSEYSLSQYKERLVVVVENLRGHLGKCRVQIGHVDDYFIRRKIFDKPKDIVDLLKALIIRNGTQNAQIFEGNFLIRTGLEVLKEKHVLLFISGLYSVGDEILLLNAIHDRLQENPKETKGFRKEDFKILWVPIVDTWDDVRKEQFKTLKRGIKFYVVESFSELPGRKVITDPDRLGYGGKPIIPLFSPQGTIINDNAMDVIFQWGIESFPFRKSDGNDLHLKWKWLWDLLKKATPGLQVKEDSYIFVYGSANTKWIQDFTLEMEKIKRNETIKRADVMIEHYQLGKVEPNRVPGFWIGIERKKQIKKHQEAVDCEIQEIVKSLFCLKRDPQGWVILSKGYNIKLLGHGEPVYKTVAEFQNWKEKVNEKEGFDIAFKEYYEGMVKEISAREPCEFINVDNYNANVIATITCPNPTCGRVMEVTSVNYKCCHRDAQNGFSV</sequence>
<dbReference type="PANTHER" id="PTHR33232:SF19">
    <property type="entry name" value="SIEVE ELEMENT OCCLUSION-RELATED"/>
    <property type="match status" value="1"/>
</dbReference>
<dbReference type="AlphaFoldDB" id="A0AAN9FNZ8"/>
<evidence type="ECO:0000259" key="2">
    <source>
        <dbReference type="Pfam" id="PF14577"/>
    </source>
</evidence>
<accession>A0AAN9FNZ8</accession>
<dbReference type="EMBL" id="JAYKXN010000006">
    <property type="protein sequence ID" value="KAK7278466.1"/>
    <property type="molecule type" value="Genomic_DNA"/>
</dbReference>
<evidence type="ECO:0000259" key="1">
    <source>
        <dbReference type="Pfam" id="PF14576"/>
    </source>
</evidence>
<name>A0AAN9FNZ8_CLITE</name>
<protein>
    <submittedName>
        <fullName evidence="3">Uncharacterized protein</fullName>
    </submittedName>
</protein>
<dbReference type="PANTHER" id="PTHR33232">
    <property type="entry name" value="PROTEIN SIEVE ELEMENT OCCLUSION B-LIKE"/>
    <property type="match status" value="1"/>
</dbReference>
<organism evidence="3 4">
    <name type="scientific">Clitoria ternatea</name>
    <name type="common">Butterfly pea</name>
    <dbReference type="NCBI Taxonomy" id="43366"/>
    <lineage>
        <taxon>Eukaryota</taxon>
        <taxon>Viridiplantae</taxon>
        <taxon>Streptophyta</taxon>
        <taxon>Embryophyta</taxon>
        <taxon>Tracheophyta</taxon>
        <taxon>Spermatophyta</taxon>
        <taxon>Magnoliopsida</taxon>
        <taxon>eudicotyledons</taxon>
        <taxon>Gunneridae</taxon>
        <taxon>Pentapetalae</taxon>
        <taxon>rosids</taxon>
        <taxon>fabids</taxon>
        <taxon>Fabales</taxon>
        <taxon>Fabaceae</taxon>
        <taxon>Papilionoideae</taxon>
        <taxon>50 kb inversion clade</taxon>
        <taxon>NPAAA clade</taxon>
        <taxon>indigoferoid/millettioid clade</taxon>
        <taxon>Phaseoleae</taxon>
        <taxon>Clitoria</taxon>
    </lineage>
</organism>
<feature type="domain" description="Sieve element occlusion N-terminal" evidence="1">
    <location>
        <begin position="83"/>
        <end position="324"/>
    </location>
</feature>
<proteinExistence type="predicted"/>
<reference evidence="3 4" key="1">
    <citation type="submission" date="2024-01" db="EMBL/GenBank/DDBJ databases">
        <title>The genomes of 5 underutilized Papilionoideae crops provide insights into root nodulation and disease resistance.</title>
        <authorList>
            <person name="Yuan L."/>
        </authorList>
    </citation>
    <scope>NUCLEOTIDE SEQUENCE [LARGE SCALE GENOMIC DNA]</scope>
    <source>
        <strain evidence="3">LY-2023</strain>
        <tissue evidence="3">Leaf</tissue>
    </source>
</reference>
<dbReference type="Proteomes" id="UP001359559">
    <property type="component" value="Unassembled WGS sequence"/>
</dbReference>
<dbReference type="GO" id="GO:0010088">
    <property type="term" value="P:phloem development"/>
    <property type="evidence" value="ECO:0007669"/>
    <property type="project" value="InterPro"/>
</dbReference>